<evidence type="ECO:0000256" key="1">
    <source>
        <dbReference type="ARBA" id="ARBA00004218"/>
    </source>
</evidence>
<sequence length="709" mass="80890">MGTAPQGGSVKTGKMPEGEKTRQCKQEAEQQHKEDEREGLIEFYGSYQELFQFFCSNTTIHGAIRLVCSKKNKMKTAFWSVLFFLTFGLLYWQFGILYREYFSYPVNLNLNLNSDRLTFPAVTLCTLNPYRYSAIRKKLDELDQITHQTLLDLYDYNMSLARSDWSTASTRKRTSRSLLHHVQRHPLRRQKRDNLISFPENSPSVDKNDWKIGFILCSENNKDCFHQVYSSGVDAVREWYSFHYINILAQVPDAKALDESDFENFIYACRFNEATCDKANYTHFHHPLYGNCYTFNDNSSSLWTSSLPGINNGLSLVVRTEQNDFIPLLSTVTGARVMVHDQNEPAFMDDGGFNVRPGIETSISMRKEMTVRLGGSYSDCTEDGSDVPVQNLYSSRYTEQVCIRSCFQLNMVNRCSCAYYFYPLPAGAEYCDYTKHVAWGYCYYKLLAEFKADVLGCFHKCRKPCKMTEYQLSAGYSRWPSAVSEDWVFYMLSQQNKYNITSKRNGVAKVNIFFEEWNYKTNGESPAYTVHILFTIKSTHCTTMSLCRGRRSFQQHCWLKNLLLWQDGKNPNKLHQDTTSGSKQGCKKLQQAISSLPILSLAGSNSVVPAGESVESVVWILCPVRDGACRANSGFHCHHLYPVLPLVPLPAAALAPSTPSKQPRQCCLPRRGIRTQCSASLHRRGCSDHAAFLQQPGTTRSQQGWRGGT</sequence>
<evidence type="ECO:0000256" key="3">
    <source>
        <dbReference type="ARBA" id="ARBA00004424"/>
    </source>
</evidence>
<evidence type="ECO:0000256" key="24">
    <source>
        <dbReference type="ARBA" id="ARBA00050051"/>
    </source>
</evidence>
<keyword evidence="13" id="KW-0406">Ion transport</keyword>
<keyword evidence="6" id="KW-0894">Sodium channel</keyword>
<dbReference type="InterPro" id="IPR001873">
    <property type="entry name" value="ENaC"/>
</dbReference>
<evidence type="ECO:0000256" key="16">
    <source>
        <dbReference type="ARBA" id="ARBA00023157"/>
    </source>
</evidence>
<evidence type="ECO:0000256" key="17">
    <source>
        <dbReference type="ARBA" id="ARBA00023201"/>
    </source>
</evidence>
<evidence type="ECO:0000256" key="9">
    <source>
        <dbReference type="ARBA" id="ARBA00022692"/>
    </source>
</evidence>
<keyword evidence="28" id="KW-1185">Reference proteome</keyword>
<dbReference type="HOGENOM" id="CLU_020415_0_1_1"/>
<evidence type="ECO:0000256" key="12">
    <source>
        <dbReference type="ARBA" id="ARBA00023053"/>
    </source>
</evidence>
<dbReference type="PROSITE" id="PS01206">
    <property type="entry name" value="ASC"/>
    <property type="match status" value="1"/>
</dbReference>
<keyword evidence="18" id="KW-0966">Cell projection</keyword>
<evidence type="ECO:0000256" key="15">
    <source>
        <dbReference type="ARBA" id="ARBA00023136"/>
    </source>
</evidence>
<dbReference type="GO" id="GO:0001669">
    <property type="term" value="C:acrosomal vesicle"/>
    <property type="evidence" value="ECO:0007669"/>
    <property type="project" value="UniProtKB-SubCell"/>
</dbReference>
<dbReference type="GO" id="GO:0050891">
    <property type="term" value="P:multicellular organismal-level water homeostasis"/>
    <property type="evidence" value="ECO:0007669"/>
    <property type="project" value="Ensembl"/>
</dbReference>
<keyword evidence="19" id="KW-0407">Ion channel</keyword>
<dbReference type="GO" id="GO:0071468">
    <property type="term" value="P:cellular response to acidic pH"/>
    <property type="evidence" value="ECO:0007669"/>
    <property type="project" value="Ensembl"/>
</dbReference>
<keyword evidence="14" id="KW-0969">Cilium</keyword>
<evidence type="ECO:0000256" key="19">
    <source>
        <dbReference type="ARBA" id="ARBA00023303"/>
    </source>
</evidence>
<keyword evidence="16" id="KW-1015">Disulfide bond</keyword>
<feature type="region of interest" description="Disordered" evidence="25">
    <location>
        <begin position="1"/>
        <end position="33"/>
    </location>
</feature>
<dbReference type="GO" id="GO:0016324">
    <property type="term" value="C:apical plasma membrane"/>
    <property type="evidence" value="ECO:0007669"/>
    <property type="project" value="UniProtKB-SubCell"/>
</dbReference>
<evidence type="ECO:0000256" key="26">
    <source>
        <dbReference type="SAM" id="Phobius"/>
    </source>
</evidence>
<keyword evidence="10" id="KW-0282">Flagellum</keyword>
<reference evidence="27" key="2">
    <citation type="submission" date="2025-08" db="UniProtKB">
        <authorList>
            <consortium name="Ensembl"/>
        </authorList>
    </citation>
    <scope>IDENTIFICATION</scope>
</reference>
<dbReference type="Ensembl" id="ENSAPLT00000012940.2">
    <property type="protein sequence ID" value="ENSAPLP00000012205.2"/>
    <property type="gene ID" value="ENSAPLG00000012377.2"/>
</dbReference>
<dbReference type="Gene3D" id="2.60.470.10">
    <property type="entry name" value="Acid-sensing ion channels like domains"/>
    <property type="match status" value="2"/>
</dbReference>
<dbReference type="GeneTree" id="ENSGT00940000160952"/>
<protein>
    <recommendedName>
        <fullName evidence="23">Epithelial sodium channel subunit alpha</fullName>
    </recommendedName>
    <alternativeName>
        <fullName evidence="24">Amiloride-sensitive sodium channel subunit alpha</fullName>
    </alternativeName>
</protein>
<dbReference type="GO" id="GO:0098719">
    <property type="term" value="P:sodium ion import across plasma membrane"/>
    <property type="evidence" value="ECO:0007669"/>
    <property type="project" value="Ensembl"/>
</dbReference>
<name>U3IY79_ANAPP</name>
<reference evidence="27" key="3">
    <citation type="submission" date="2025-09" db="UniProtKB">
        <authorList>
            <consortium name="Ensembl"/>
        </authorList>
    </citation>
    <scope>IDENTIFICATION</scope>
</reference>
<reference evidence="27 28" key="1">
    <citation type="submission" date="2017-10" db="EMBL/GenBank/DDBJ databases">
        <title>A new Pekin duck reference genome.</title>
        <authorList>
            <person name="Hou Z.-C."/>
            <person name="Zhou Z.-K."/>
            <person name="Zhu F."/>
            <person name="Hou S.-S."/>
        </authorList>
    </citation>
    <scope>NUCLEOTIDE SEQUENCE [LARGE SCALE GENOMIC DNA]</scope>
</reference>
<dbReference type="PRINTS" id="PR01078">
    <property type="entry name" value="AMINACHANNEL"/>
</dbReference>
<evidence type="ECO:0000256" key="21">
    <source>
        <dbReference type="ARBA" id="ARBA00036239"/>
    </source>
</evidence>
<evidence type="ECO:0000256" key="6">
    <source>
        <dbReference type="ARBA" id="ARBA00022461"/>
    </source>
</evidence>
<accession>U3IY79</accession>
<keyword evidence="12" id="KW-0915">Sodium</keyword>
<keyword evidence="15 26" id="KW-0472">Membrane</keyword>
<dbReference type="PANTHER" id="PTHR11690">
    <property type="entry name" value="AMILORIDE-SENSITIVE SODIUM CHANNEL-RELATED"/>
    <property type="match status" value="1"/>
</dbReference>
<comment type="subcellular location">
    <subcellularLocation>
        <location evidence="3">Apical cell membrane</location>
        <topology evidence="3">Multi-pass membrane protein</topology>
    </subcellularLocation>
    <subcellularLocation>
        <location evidence="2">Cell projection</location>
        <location evidence="2">Cilium</location>
        <location evidence="2">Flagellum</location>
    </subcellularLocation>
    <subcellularLocation>
        <location evidence="4">Cytoplasmic granule</location>
    </subcellularLocation>
    <subcellularLocation>
        <location evidence="1">Cytoplasmic vesicle</location>
        <location evidence="1">Secretory vesicle</location>
        <location evidence="1">Acrosome</location>
    </subcellularLocation>
</comment>
<keyword evidence="9 26" id="KW-0812">Transmembrane</keyword>
<evidence type="ECO:0000256" key="5">
    <source>
        <dbReference type="ARBA" id="ARBA00022448"/>
    </source>
</evidence>
<comment type="catalytic activity">
    <reaction evidence="21">
        <text>Na(+)(in) = Na(+)(out)</text>
        <dbReference type="Rhea" id="RHEA:34963"/>
        <dbReference type="ChEBI" id="CHEBI:29101"/>
    </reaction>
</comment>
<evidence type="ECO:0000256" key="14">
    <source>
        <dbReference type="ARBA" id="ARBA00023069"/>
    </source>
</evidence>
<feature type="compositionally biased region" description="Basic and acidic residues" evidence="25">
    <location>
        <begin position="14"/>
        <end position="33"/>
    </location>
</feature>
<evidence type="ECO:0000256" key="13">
    <source>
        <dbReference type="ARBA" id="ARBA00023065"/>
    </source>
</evidence>
<evidence type="ECO:0000256" key="8">
    <source>
        <dbReference type="ARBA" id="ARBA00022490"/>
    </source>
</evidence>
<dbReference type="InterPro" id="IPR020903">
    <property type="entry name" value="ENaC_CS"/>
</dbReference>
<keyword evidence="5" id="KW-0813">Transport</keyword>
<dbReference type="STRING" id="8840.ENSAPLP00000012205"/>
<comment type="similarity">
    <text evidence="22">Belongs to the amiloride-sensitive sodium channel (TC 1.A.6) family. SCNN1A subfamily.</text>
</comment>
<dbReference type="NCBIfam" id="TIGR00859">
    <property type="entry name" value="ENaC"/>
    <property type="match status" value="1"/>
</dbReference>
<evidence type="ECO:0000256" key="20">
    <source>
        <dbReference type="ARBA" id="ARBA00023329"/>
    </source>
</evidence>
<dbReference type="OMA" id="TIKSTHC"/>
<evidence type="ECO:0000256" key="18">
    <source>
        <dbReference type="ARBA" id="ARBA00023273"/>
    </source>
</evidence>
<evidence type="ECO:0000313" key="28">
    <source>
        <dbReference type="Proteomes" id="UP000016666"/>
    </source>
</evidence>
<gene>
    <name evidence="27" type="primary">SCNN1A</name>
</gene>
<evidence type="ECO:0000256" key="11">
    <source>
        <dbReference type="ARBA" id="ARBA00022989"/>
    </source>
</evidence>
<keyword evidence="17" id="KW-0739">Sodium transport</keyword>
<keyword evidence="7" id="KW-1003">Cell membrane</keyword>
<evidence type="ECO:0000313" key="27">
    <source>
        <dbReference type="Ensembl" id="ENSAPLP00000012205.2"/>
    </source>
</evidence>
<evidence type="ECO:0000256" key="22">
    <source>
        <dbReference type="ARBA" id="ARBA00037944"/>
    </source>
</evidence>
<dbReference type="GO" id="GO:0006883">
    <property type="term" value="P:intracellular sodium ion homeostasis"/>
    <property type="evidence" value="ECO:0007669"/>
    <property type="project" value="Ensembl"/>
</dbReference>
<dbReference type="PANTHER" id="PTHR11690:SF124">
    <property type="entry name" value="AMILORIDE-SENSITIVE SODIUM CHANNEL SUBUNIT ALPHA"/>
    <property type="match status" value="1"/>
</dbReference>
<dbReference type="AlphaFoldDB" id="U3IY79"/>
<dbReference type="Proteomes" id="UP000016666">
    <property type="component" value="Chromosome 1"/>
</dbReference>
<dbReference type="Pfam" id="PF00858">
    <property type="entry name" value="ASC"/>
    <property type="match status" value="1"/>
</dbReference>
<evidence type="ECO:0000256" key="10">
    <source>
        <dbReference type="ARBA" id="ARBA00022846"/>
    </source>
</evidence>
<proteinExistence type="inferred from homology"/>
<evidence type="ECO:0000256" key="7">
    <source>
        <dbReference type="ARBA" id="ARBA00022475"/>
    </source>
</evidence>
<dbReference type="GO" id="GO:0060170">
    <property type="term" value="C:ciliary membrane"/>
    <property type="evidence" value="ECO:0007669"/>
    <property type="project" value="Ensembl"/>
</dbReference>
<dbReference type="GO" id="GO:0050699">
    <property type="term" value="F:WW domain binding"/>
    <property type="evidence" value="ECO:0007669"/>
    <property type="project" value="Ensembl"/>
</dbReference>
<keyword evidence="8" id="KW-0963">Cytoplasm</keyword>
<organism evidence="27 28">
    <name type="scientific">Anas platyrhynchos platyrhynchos</name>
    <name type="common">Northern mallard</name>
    <dbReference type="NCBI Taxonomy" id="8840"/>
    <lineage>
        <taxon>Eukaryota</taxon>
        <taxon>Metazoa</taxon>
        <taxon>Chordata</taxon>
        <taxon>Craniata</taxon>
        <taxon>Vertebrata</taxon>
        <taxon>Euteleostomi</taxon>
        <taxon>Archelosauria</taxon>
        <taxon>Archosauria</taxon>
        <taxon>Dinosauria</taxon>
        <taxon>Saurischia</taxon>
        <taxon>Theropoda</taxon>
        <taxon>Coelurosauria</taxon>
        <taxon>Aves</taxon>
        <taxon>Neognathae</taxon>
        <taxon>Galloanserae</taxon>
        <taxon>Anseriformes</taxon>
        <taxon>Anatidae</taxon>
        <taxon>Anatinae</taxon>
        <taxon>Anas</taxon>
    </lineage>
</organism>
<dbReference type="InterPro" id="IPR004724">
    <property type="entry name" value="ENaC_chordates"/>
</dbReference>
<evidence type="ECO:0000256" key="23">
    <source>
        <dbReference type="ARBA" id="ARBA00050031"/>
    </source>
</evidence>
<dbReference type="GO" id="GO:0015280">
    <property type="term" value="F:ligand-gated sodium channel activity"/>
    <property type="evidence" value="ECO:0007669"/>
    <property type="project" value="InterPro"/>
</dbReference>
<dbReference type="GO" id="GO:0034706">
    <property type="term" value="C:sodium channel complex"/>
    <property type="evidence" value="ECO:0007669"/>
    <property type="project" value="Ensembl"/>
</dbReference>
<dbReference type="GO" id="GO:0070062">
    <property type="term" value="C:extracellular exosome"/>
    <property type="evidence" value="ECO:0007669"/>
    <property type="project" value="Ensembl"/>
</dbReference>
<feature type="transmembrane region" description="Helical" evidence="26">
    <location>
        <begin position="77"/>
        <end position="98"/>
    </location>
</feature>
<keyword evidence="20" id="KW-0968">Cytoplasmic vesicle</keyword>
<keyword evidence="11 26" id="KW-1133">Transmembrane helix</keyword>
<dbReference type="FunFam" id="2.60.470.10:FF:000002">
    <property type="entry name" value="Amiloride-sensitive sodium channel subunit alpha"/>
    <property type="match status" value="1"/>
</dbReference>
<evidence type="ECO:0000256" key="4">
    <source>
        <dbReference type="ARBA" id="ARBA00004463"/>
    </source>
</evidence>
<dbReference type="GO" id="GO:0031514">
    <property type="term" value="C:motile cilium"/>
    <property type="evidence" value="ECO:0007669"/>
    <property type="project" value="UniProtKB-SubCell"/>
</dbReference>
<evidence type="ECO:0000256" key="25">
    <source>
        <dbReference type="SAM" id="MobiDB-lite"/>
    </source>
</evidence>
<evidence type="ECO:0000256" key="2">
    <source>
        <dbReference type="ARBA" id="ARBA00004230"/>
    </source>
</evidence>